<evidence type="ECO:0000259" key="4">
    <source>
        <dbReference type="Pfam" id="PF03152"/>
    </source>
</evidence>
<proteinExistence type="inferred from homology"/>
<sequence length="334" mass="35914">MPPSALEKLSKLHIEYPMLFELINGQAEKTTHAGVLEFVAEEGKVYLPYWMMKTLAVETGDLLEIKSTSLAPASLVKLQPQSTSFLDISDPKAVLENAFRNFATLTQGDIFSFEYNDTIYDVAVLEVKPTSDKMGVSMLETDVSVDFAPPVGYVEPSTSRGSGTSTPKSVAGLPAGGMLHSQGTMAQAINYDAIAPSSTSMAQGERAVSSHFLTGGHKLNSKKGTKTPTPKASTPVAGSSSNTPAPPLRRTNGPQPLRLAPNKLFFGYEIKPVKTQADKDKENADAQQPHFTGQGQTLRGGVRKKGDAEQPALEPEKKKPEPSVGRRLDGRKVE</sequence>
<evidence type="ECO:0000256" key="2">
    <source>
        <dbReference type="ARBA" id="ARBA00022786"/>
    </source>
</evidence>
<name>A0A0C3H9G1_OIDMZ</name>
<feature type="compositionally biased region" description="Polar residues" evidence="3">
    <location>
        <begin position="285"/>
        <end position="297"/>
    </location>
</feature>
<gene>
    <name evidence="6" type="ORF">OIDMADRAFT_43083</name>
</gene>
<dbReference type="Pfam" id="PF03152">
    <property type="entry name" value="UFD1_N1"/>
    <property type="match status" value="1"/>
</dbReference>
<evidence type="ECO:0000313" key="6">
    <source>
        <dbReference type="EMBL" id="KIM99006.1"/>
    </source>
</evidence>
<dbReference type="Pfam" id="PF24842">
    <property type="entry name" value="UFD1_N2"/>
    <property type="match status" value="1"/>
</dbReference>
<dbReference type="STRING" id="913774.A0A0C3H9G1"/>
<dbReference type="PANTHER" id="PTHR12555:SF13">
    <property type="entry name" value="UBIQUITIN RECOGNITION FACTOR IN ER-ASSOCIATED DEGRADATION PROTEIN 1"/>
    <property type="match status" value="1"/>
</dbReference>
<dbReference type="Proteomes" id="UP000054321">
    <property type="component" value="Unassembled WGS sequence"/>
</dbReference>
<dbReference type="InterPro" id="IPR055418">
    <property type="entry name" value="UFD1_N2"/>
</dbReference>
<dbReference type="EMBL" id="KN832879">
    <property type="protein sequence ID" value="KIM99006.1"/>
    <property type="molecule type" value="Genomic_DNA"/>
</dbReference>
<dbReference type="InterPro" id="IPR042299">
    <property type="entry name" value="Ufd1-like_Nn"/>
</dbReference>
<keyword evidence="2" id="KW-0833">Ubl conjugation pathway</keyword>
<dbReference type="InParanoid" id="A0A0C3H9G1"/>
<evidence type="ECO:0000313" key="7">
    <source>
        <dbReference type="Proteomes" id="UP000054321"/>
    </source>
</evidence>
<evidence type="ECO:0000256" key="1">
    <source>
        <dbReference type="ARBA" id="ARBA00006043"/>
    </source>
</evidence>
<evidence type="ECO:0000256" key="3">
    <source>
        <dbReference type="SAM" id="MobiDB-lite"/>
    </source>
</evidence>
<accession>A0A0C3H9G1</accession>
<evidence type="ECO:0008006" key="8">
    <source>
        <dbReference type="Google" id="ProtNLM"/>
    </source>
</evidence>
<reference evidence="7" key="2">
    <citation type="submission" date="2015-01" db="EMBL/GenBank/DDBJ databases">
        <title>Evolutionary Origins and Diversification of the Mycorrhizal Mutualists.</title>
        <authorList>
            <consortium name="DOE Joint Genome Institute"/>
            <consortium name="Mycorrhizal Genomics Consortium"/>
            <person name="Kohler A."/>
            <person name="Kuo A."/>
            <person name="Nagy L.G."/>
            <person name="Floudas D."/>
            <person name="Copeland A."/>
            <person name="Barry K.W."/>
            <person name="Cichocki N."/>
            <person name="Veneault-Fourrey C."/>
            <person name="LaButti K."/>
            <person name="Lindquist E.A."/>
            <person name="Lipzen A."/>
            <person name="Lundell T."/>
            <person name="Morin E."/>
            <person name="Murat C."/>
            <person name="Riley R."/>
            <person name="Ohm R."/>
            <person name="Sun H."/>
            <person name="Tunlid A."/>
            <person name="Henrissat B."/>
            <person name="Grigoriev I.V."/>
            <person name="Hibbett D.S."/>
            <person name="Martin F."/>
        </authorList>
    </citation>
    <scope>NUCLEOTIDE SEQUENCE [LARGE SCALE GENOMIC DNA]</scope>
    <source>
        <strain evidence="7">Zn</strain>
    </source>
</reference>
<dbReference type="GO" id="GO:0032183">
    <property type="term" value="F:SUMO binding"/>
    <property type="evidence" value="ECO:0007669"/>
    <property type="project" value="EnsemblFungi"/>
</dbReference>
<evidence type="ECO:0000259" key="5">
    <source>
        <dbReference type="Pfam" id="PF24842"/>
    </source>
</evidence>
<feature type="domain" description="Ubiquitin fusion degradation protein UFD1 N-terminal subdomain 2" evidence="5">
    <location>
        <begin position="73"/>
        <end position="150"/>
    </location>
</feature>
<dbReference type="GO" id="GO:0034098">
    <property type="term" value="C:VCP-NPL4-UFD1 AAA ATPase complex"/>
    <property type="evidence" value="ECO:0007669"/>
    <property type="project" value="TreeGrafter"/>
</dbReference>
<feature type="region of interest" description="Disordered" evidence="3">
    <location>
        <begin position="277"/>
        <end position="334"/>
    </location>
</feature>
<dbReference type="InterPro" id="IPR055417">
    <property type="entry name" value="UFD1_N1"/>
</dbReference>
<dbReference type="FunCoup" id="A0A0C3H9G1">
    <property type="interactions" value="1083"/>
</dbReference>
<dbReference type="HOGENOM" id="CLU_037790_1_0_1"/>
<dbReference type="AlphaFoldDB" id="A0A0C3H9G1"/>
<dbReference type="Gene3D" id="3.10.330.10">
    <property type="match status" value="1"/>
</dbReference>
<organism evidence="6 7">
    <name type="scientific">Oidiodendron maius (strain Zn)</name>
    <dbReference type="NCBI Taxonomy" id="913774"/>
    <lineage>
        <taxon>Eukaryota</taxon>
        <taxon>Fungi</taxon>
        <taxon>Dikarya</taxon>
        <taxon>Ascomycota</taxon>
        <taxon>Pezizomycotina</taxon>
        <taxon>Leotiomycetes</taxon>
        <taxon>Leotiomycetes incertae sedis</taxon>
        <taxon>Myxotrichaceae</taxon>
        <taxon>Oidiodendron</taxon>
    </lineage>
</organism>
<dbReference type="GO" id="GO:0006511">
    <property type="term" value="P:ubiquitin-dependent protein catabolic process"/>
    <property type="evidence" value="ECO:0007669"/>
    <property type="project" value="InterPro"/>
</dbReference>
<dbReference type="GO" id="GO:0032933">
    <property type="term" value="P:SREBP signaling pathway"/>
    <property type="evidence" value="ECO:0007669"/>
    <property type="project" value="EnsemblFungi"/>
</dbReference>
<dbReference type="InterPro" id="IPR004854">
    <property type="entry name" value="Ufd1-like"/>
</dbReference>
<dbReference type="GO" id="GO:0031593">
    <property type="term" value="F:polyubiquitin modification-dependent protein binding"/>
    <property type="evidence" value="ECO:0007669"/>
    <property type="project" value="TreeGrafter"/>
</dbReference>
<feature type="region of interest" description="Disordered" evidence="3">
    <location>
        <begin position="213"/>
        <end position="259"/>
    </location>
</feature>
<feature type="compositionally biased region" description="Polar residues" evidence="3">
    <location>
        <begin position="226"/>
        <end position="243"/>
    </location>
</feature>
<feature type="compositionally biased region" description="Basic and acidic residues" evidence="3">
    <location>
        <begin position="304"/>
        <end position="334"/>
    </location>
</feature>
<reference evidence="6 7" key="1">
    <citation type="submission" date="2014-04" db="EMBL/GenBank/DDBJ databases">
        <authorList>
            <consortium name="DOE Joint Genome Institute"/>
            <person name="Kuo A."/>
            <person name="Martino E."/>
            <person name="Perotto S."/>
            <person name="Kohler A."/>
            <person name="Nagy L.G."/>
            <person name="Floudas D."/>
            <person name="Copeland A."/>
            <person name="Barry K.W."/>
            <person name="Cichocki N."/>
            <person name="Veneault-Fourrey C."/>
            <person name="LaButti K."/>
            <person name="Lindquist E.A."/>
            <person name="Lipzen A."/>
            <person name="Lundell T."/>
            <person name="Morin E."/>
            <person name="Murat C."/>
            <person name="Sun H."/>
            <person name="Tunlid A."/>
            <person name="Henrissat B."/>
            <person name="Grigoriev I.V."/>
            <person name="Hibbett D.S."/>
            <person name="Martin F."/>
            <person name="Nordberg H.P."/>
            <person name="Cantor M.N."/>
            <person name="Hua S.X."/>
        </authorList>
    </citation>
    <scope>NUCLEOTIDE SEQUENCE [LARGE SCALE GENOMIC DNA]</scope>
    <source>
        <strain evidence="6 7">Zn</strain>
    </source>
</reference>
<keyword evidence="7" id="KW-1185">Reference proteome</keyword>
<comment type="similarity">
    <text evidence="1">Belongs to the UFD1 family.</text>
</comment>
<protein>
    <recommendedName>
        <fullName evidence="8">Ubiquitin fusion degradation protein UFD1</fullName>
    </recommendedName>
</protein>
<dbReference type="GO" id="GO:0036503">
    <property type="term" value="P:ERAD pathway"/>
    <property type="evidence" value="ECO:0007669"/>
    <property type="project" value="TreeGrafter"/>
</dbReference>
<dbReference type="PANTHER" id="PTHR12555">
    <property type="entry name" value="UBIQUITIN FUSION DEGRADATON PROTEIN 1"/>
    <property type="match status" value="1"/>
</dbReference>
<dbReference type="Gene3D" id="2.40.40.50">
    <property type="entry name" value="Ubiquitin fusion degradation protein UFD1, N-terminal domain"/>
    <property type="match status" value="1"/>
</dbReference>
<dbReference type="OrthoDB" id="422728at2759"/>
<feature type="domain" description="Ubiquitin fusion degradation protein UFD1 N-terminal subdomain 1" evidence="4">
    <location>
        <begin position="1"/>
        <end position="70"/>
    </location>
</feature>